<keyword evidence="7" id="KW-1185">Reference proteome</keyword>
<reference evidence="6 7" key="1">
    <citation type="submission" date="2019-03" db="EMBL/GenBank/DDBJ databases">
        <title>Sapientia aquatica gen. nov., sp. nov., isolated from a crater lake.</title>
        <authorList>
            <person name="Felfoldi T."/>
            <person name="Szabo A."/>
            <person name="Toth E."/>
            <person name="Schumann P."/>
            <person name="Keki Z."/>
            <person name="Marialigeti K."/>
            <person name="Mathe I."/>
        </authorList>
    </citation>
    <scope>NUCLEOTIDE SEQUENCE [LARGE SCALE GENOMIC DNA]</scope>
    <source>
        <strain evidence="6 7">SA-152</strain>
    </source>
</reference>
<proteinExistence type="predicted"/>
<dbReference type="Proteomes" id="UP000294829">
    <property type="component" value="Unassembled WGS sequence"/>
</dbReference>
<keyword evidence="2" id="KW-0479">Metal-binding</keyword>
<dbReference type="Gene3D" id="6.10.140.1960">
    <property type="match status" value="1"/>
</dbReference>
<name>A0A4R5W6C5_9BURK</name>
<accession>A0A4R5W6C5</accession>
<keyword evidence="1" id="KW-0409">Iron storage</keyword>
<evidence type="ECO:0000256" key="5">
    <source>
        <dbReference type="ARBA" id="ARBA00033787"/>
    </source>
</evidence>
<comment type="caution">
    <text evidence="6">The sequence shown here is derived from an EMBL/GenBank/DDBJ whole genome shotgun (WGS) entry which is preliminary data.</text>
</comment>
<dbReference type="Pfam" id="PF22277">
    <property type="entry name" value="EncFtn-like"/>
    <property type="match status" value="1"/>
</dbReference>
<dbReference type="RefSeq" id="WP_133325492.1">
    <property type="nucleotide sequence ID" value="NZ_SMYL01000001.1"/>
</dbReference>
<protein>
    <submittedName>
        <fullName evidence="6">Ferritin</fullName>
    </submittedName>
</protein>
<dbReference type="SUPFAM" id="SSF47240">
    <property type="entry name" value="Ferritin-like"/>
    <property type="match status" value="1"/>
</dbReference>
<dbReference type="AlphaFoldDB" id="A0A4R5W6C5"/>
<dbReference type="GO" id="GO:0046872">
    <property type="term" value="F:metal ion binding"/>
    <property type="evidence" value="ECO:0007669"/>
    <property type="project" value="UniProtKB-KW"/>
</dbReference>
<keyword evidence="5" id="KW-1284">Encapsulin nanocompartment</keyword>
<evidence type="ECO:0000256" key="4">
    <source>
        <dbReference type="ARBA" id="ARBA00033738"/>
    </source>
</evidence>
<dbReference type="OrthoDB" id="9796238at2"/>
<evidence type="ECO:0000313" key="6">
    <source>
        <dbReference type="EMBL" id="TDK68648.1"/>
    </source>
</evidence>
<evidence type="ECO:0000256" key="1">
    <source>
        <dbReference type="ARBA" id="ARBA00022434"/>
    </source>
</evidence>
<evidence type="ECO:0000313" key="7">
    <source>
        <dbReference type="Proteomes" id="UP000294829"/>
    </source>
</evidence>
<dbReference type="InterPro" id="IPR009078">
    <property type="entry name" value="Ferritin-like_SF"/>
</dbReference>
<evidence type="ECO:0000256" key="3">
    <source>
        <dbReference type="ARBA" id="ARBA00023004"/>
    </source>
</evidence>
<dbReference type="EMBL" id="SMYL01000001">
    <property type="protein sequence ID" value="TDK68648.1"/>
    <property type="molecule type" value="Genomic_DNA"/>
</dbReference>
<dbReference type="InterPro" id="IPR054581">
    <property type="entry name" value="EncFtn-like"/>
</dbReference>
<sequence length="96" mass="10794">MNSDDYVEQVQKLTAPTMDMHRALISLSEKAAELDRCNQRVDACTDSSLIAILKAARATEKKNIAMLVEWMRRHDPDLDHALRAALFKAGPIAEEE</sequence>
<gene>
    <name evidence="6" type="ORF">E2I14_03670</name>
</gene>
<comment type="subcellular location">
    <subcellularLocation>
        <location evidence="4">Encapsulin nanocompartment</location>
    </subcellularLocation>
</comment>
<dbReference type="GO" id="GO:0140737">
    <property type="term" value="C:encapsulin nanocompartment"/>
    <property type="evidence" value="ECO:0007669"/>
    <property type="project" value="UniProtKB-SubCell"/>
</dbReference>
<evidence type="ECO:0000256" key="2">
    <source>
        <dbReference type="ARBA" id="ARBA00022723"/>
    </source>
</evidence>
<dbReference type="GO" id="GO:0006879">
    <property type="term" value="P:intracellular iron ion homeostasis"/>
    <property type="evidence" value="ECO:0007669"/>
    <property type="project" value="UniProtKB-KW"/>
</dbReference>
<organism evidence="6 7">
    <name type="scientific">Sapientia aquatica</name>
    <dbReference type="NCBI Taxonomy" id="1549640"/>
    <lineage>
        <taxon>Bacteria</taxon>
        <taxon>Pseudomonadati</taxon>
        <taxon>Pseudomonadota</taxon>
        <taxon>Betaproteobacteria</taxon>
        <taxon>Burkholderiales</taxon>
        <taxon>Oxalobacteraceae</taxon>
        <taxon>Sapientia</taxon>
    </lineage>
</organism>
<keyword evidence="3" id="KW-0408">Iron</keyword>